<reference evidence="2 3" key="1">
    <citation type="journal article" date="2013" name="Nature">
        <title>Insights into bilaterian evolution from three spiralian genomes.</title>
        <authorList>
            <person name="Simakov O."/>
            <person name="Marletaz F."/>
            <person name="Cho S.J."/>
            <person name="Edsinger-Gonzales E."/>
            <person name="Havlak P."/>
            <person name="Hellsten U."/>
            <person name="Kuo D.H."/>
            <person name="Larsson T."/>
            <person name="Lv J."/>
            <person name="Arendt D."/>
            <person name="Savage R."/>
            <person name="Osoegawa K."/>
            <person name="de Jong P."/>
            <person name="Grimwood J."/>
            <person name="Chapman J.A."/>
            <person name="Shapiro H."/>
            <person name="Aerts A."/>
            <person name="Otillar R.P."/>
            <person name="Terry A.Y."/>
            <person name="Boore J.L."/>
            <person name="Grigoriev I.V."/>
            <person name="Lindberg D.R."/>
            <person name="Seaver E.C."/>
            <person name="Weisblat D.A."/>
            <person name="Putnam N.H."/>
            <person name="Rokhsar D.S."/>
        </authorList>
    </citation>
    <scope>NUCLEOTIDE SEQUENCE [LARGE SCALE GENOMIC DNA]</scope>
</reference>
<evidence type="ECO:0000256" key="1">
    <source>
        <dbReference type="SAM" id="MobiDB-lite"/>
    </source>
</evidence>
<dbReference type="RefSeq" id="XP_009063116.1">
    <property type="nucleotide sequence ID" value="XM_009064868.1"/>
</dbReference>
<dbReference type="CTD" id="20240602"/>
<dbReference type="AlphaFoldDB" id="V3ZU94"/>
<gene>
    <name evidence="2" type="ORF">LOTGIDRAFT_167388</name>
</gene>
<feature type="compositionally biased region" description="Polar residues" evidence="1">
    <location>
        <begin position="12"/>
        <end position="28"/>
    </location>
</feature>
<evidence type="ECO:0000313" key="3">
    <source>
        <dbReference type="Proteomes" id="UP000030746"/>
    </source>
</evidence>
<proteinExistence type="predicted"/>
<feature type="compositionally biased region" description="Low complexity" evidence="1">
    <location>
        <begin position="38"/>
        <end position="47"/>
    </location>
</feature>
<feature type="region of interest" description="Disordered" evidence="1">
    <location>
        <begin position="1"/>
        <end position="53"/>
    </location>
</feature>
<name>V3ZU94_LOTGI</name>
<dbReference type="EMBL" id="KB203149">
    <property type="protein sequence ID" value="ESO86155.1"/>
    <property type="molecule type" value="Genomic_DNA"/>
</dbReference>
<evidence type="ECO:0000313" key="2">
    <source>
        <dbReference type="EMBL" id="ESO86155.1"/>
    </source>
</evidence>
<accession>V3ZU94</accession>
<dbReference type="GeneID" id="20240602"/>
<dbReference type="KEGG" id="lgi:LOTGIDRAFT_167388"/>
<dbReference type="HOGENOM" id="CLU_2006501_0_0_1"/>
<keyword evidence="3" id="KW-1185">Reference proteome</keyword>
<dbReference type="Proteomes" id="UP000030746">
    <property type="component" value="Unassembled WGS sequence"/>
</dbReference>
<sequence>MAERDWGRGMSPASSFTSLPGSNRSDSPMSPRGSPALSRMSNSSSENRNGKGIQVTIQNLQQAVVGRAVFFSEYSAHTLSNCVADGNLTYCCLSKMIFLKKRSTPSSGKFFIEYLFENMVALDF</sequence>
<protein>
    <submittedName>
        <fullName evidence="2">Uncharacterized protein</fullName>
    </submittedName>
</protein>
<organism evidence="2 3">
    <name type="scientific">Lottia gigantea</name>
    <name type="common">Giant owl limpet</name>
    <dbReference type="NCBI Taxonomy" id="225164"/>
    <lineage>
        <taxon>Eukaryota</taxon>
        <taxon>Metazoa</taxon>
        <taxon>Spiralia</taxon>
        <taxon>Lophotrochozoa</taxon>
        <taxon>Mollusca</taxon>
        <taxon>Gastropoda</taxon>
        <taxon>Patellogastropoda</taxon>
        <taxon>Lottioidea</taxon>
        <taxon>Lottiidae</taxon>
        <taxon>Lottia</taxon>
    </lineage>
</organism>